<dbReference type="EMBL" id="JAFBCY010000002">
    <property type="protein sequence ID" value="MBM7851712.1"/>
    <property type="molecule type" value="Genomic_DNA"/>
</dbReference>
<accession>A0A9W6ISE1</accession>
<evidence type="ECO:0000313" key="5">
    <source>
        <dbReference type="EMBL" id="MBM7851712.1"/>
    </source>
</evidence>
<reference evidence="5 6" key="2">
    <citation type="submission" date="2021-01" db="EMBL/GenBank/DDBJ databases">
        <title>Genomic Encyclopedia of Type Strains, Phase IV (KMG-IV): sequencing the most valuable type-strain genomes for metagenomic binning, comparative biology and taxonomic classification.</title>
        <authorList>
            <person name="Goeker M."/>
        </authorList>
    </citation>
    <scope>NUCLEOTIDE SEQUENCE [LARGE SCALE GENOMIC DNA]</scope>
    <source>
        <strain evidence="5 6">DSM 6130</strain>
    </source>
</reference>
<dbReference type="RefSeq" id="WP_204950112.1">
    <property type="nucleotide sequence ID" value="NZ_BSFF01000001.1"/>
</dbReference>
<dbReference type="InterPro" id="IPR016938">
    <property type="entry name" value="UPF0317"/>
</dbReference>
<keyword evidence="6" id="KW-1185">Reference proteome</keyword>
<dbReference type="Pfam" id="PF07286">
    <property type="entry name" value="D-Glu_cyclase"/>
    <property type="match status" value="1"/>
</dbReference>
<dbReference type="InterPro" id="IPR009906">
    <property type="entry name" value="D-Glu_cyclase"/>
</dbReference>
<dbReference type="FunFam" id="3.30.2040.10:FF:000001">
    <property type="entry name" value="D-glutamate cyclase, mitochondrial"/>
    <property type="match status" value="1"/>
</dbReference>
<dbReference type="AlphaFoldDB" id="A0A9W6ISE1"/>
<dbReference type="GO" id="GO:0016829">
    <property type="term" value="F:lyase activity"/>
    <property type="evidence" value="ECO:0007669"/>
    <property type="project" value="UniProtKB-KW"/>
</dbReference>
<gene>
    <name evidence="4" type="ORF">GCM10008170_07910</name>
    <name evidence="5" type="ORF">JOD31_001937</name>
</gene>
<protein>
    <recommendedName>
        <fullName evidence="3">Putative hydro-lyase GCM10008170_07910</fullName>
        <ecNumber evidence="3">4.2.1.-</ecNumber>
    </recommendedName>
</protein>
<dbReference type="Gene3D" id="3.30.2040.10">
    <property type="entry name" value="PSTPO5379-like domain"/>
    <property type="match status" value="1"/>
</dbReference>
<dbReference type="NCBIfam" id="NF003969">
    <property type="entry name" value="PRK05463.1"/>
    <property type="match status" value="1"/>
</dbReference>
<dbReference type="HAMAP" id="MF_01830">
    <property type="entry name" value="Hydro_lyase"/>
    <property type="match status" value="1"/>
</dbReference>
<keyword evidence="2 3" id="KW-0456">Lyase</keyword>
<comment type="caution">
    <text evidence="4">The sequence shown here is derived from an EMBL/GenBank/DDBJ whole genome shotgun (WGS) entry which is preliminary data.</text>
</comment>
<dbReference type="PANTHER" id="PTHR32022">
    <property type="entry name" value="D-GLUTAMATE CYCLASE, MITOCHONDRIAL"/>
    <property type="match status" value="1"/>
</dbReference>
<dbReference type="EMBL" id="BSFF01000001">
    <property type="protein sequence ID" value="GLK54772.1"/>
    <property type="molecule type" value="Genomic_DNA"/>
</dbReference>
<sequence length="273" mass="28640">MNQPIAHASLAPATPFRTAADARRAIRSGAWTGHTVGLAPANVQGNLMILPADLAGDFLRFCQANPKPCPLLGVSEPGSRRLPALGLDLDLATDAPGYRVFEHGELTAEVPDLEAIWRDDFVTFVIGCSFSFEEALLAAGVPLRHVAEGRNVAMYTTAIPTTAAGPFHGPLVVSMRPMKAADAIRAIQITGRLPAVHGAPVHIGDPSLIGIADIAAPDFGDPVAILPDEMPVFWACGVTPQAVAMAAKPALCVTHAPGLMLITDLLNRDLAFV</sequence>
<dbReference type="InterPro" id="IPR038021">
    <property type="entry name" value="Putative_hydro-lyase"/>
</dbReference>
<evidence type="ECO:0000256" key="1">
    <source>
        <dbReference type="ARBA" id="ARBA00007896"/>
    </source>
</evidence>
<name>A0A9W6ISE1_9HYPH</name>
<reference evidence="4" key="3">
    <citation type="submission" date="2023-01" db="EMBL/GenBank/DDBJ databases">
        <authorList>
            <person name="Sun Q."/>
            <person name="Evtushenko L."/>
        </authorList>
    </citation>
    <scope>NUCLEOTIDE SEQUENCE</scope>
    <source>
        <strain evidence="4">VKM B-1606</strain>
    </source>
</reference>
<evidence type="ECO:0000256" key="3">
    <source>
        <dbReference type="HAMAP-Rule" id="MF_01830"/>
    </source>
</evidence>
<dbReference type="Proteomes" id="UP000758856">
    <property type="component" value="Unassembled WGS sequence"/>
</dbReference>
<dbReference type="EC" id="4.2.1.-" evidence="3"/>
<dbReference type="Proteomes" id="UP001143400">
    <property type="component" value="Unassembled WGS sequence"/>
</dbReference>
<comment type="similarity">
    <text evidence="1 3">Belongs to the D-glutamate cyclase family.</text>
</comment>
<reference evidence="4" key="1">
    <citation type="journal article" date="2014" name="Int. J. Syst. Evol. Microbiol.">
        <title>Complete genome sequence of Corynebacterium casei LMG S-19264T (=DSM 44701T), isolated from a smear-ripened cheese.</title>
        <authorList>
            <consortium name="US DOE Joint Genome Institute (JGI-PGF)"/>
            <person name="Walter F."/>
            <person name="Albersmeier A."/>
            <person name="Kalinowski J."/>
            <person name="Ruckert C."/>
        </authorList>
    </citation>
    <scope>NUCLEOTIDE SEQUENCE</scope>
    <source>
        <strain evidence="4">VKM B-1606</strain>
    </source>
</reference>
<evidence type="ECO:0000256" key="2">
    <source>
        <dbReference type="ARBA" id="ARBA00023239"/>
    </source>
</evidence>
<evidence type="ECO:0000313" key="7">
    <source>
        <dbReference type="Proteomes" id="UP001143400"/>
    </source>
</evidence>
<dbReference type="PANTHER" id="PTHR32022:SF10">
    <property type="entry name" value="D-GLUTAMATE CYCLASE, MITOCHONDRIAL"/>
    <property type="match status" value="1"/>
</dbReference>
<dbReference type="PIRSF" id="PIRSF029755">
    <property type="entry name" value="UCP029755"/>
    <property type="match status" value="1"/>
</dbReference>
<dbReference type="SUPFAM" id="SSF160920">
    <property type="entry name" value="PSTPO5379-like"/>
    <property type="match status" value="1"/>
</dbReference>
<organism evidence="4 7">
    <name type="scientific">Methylopila capsulata</name>
    <dbReference type="NCBI Taxonomy" id="61654"/>
    <lineage>
        <taxon>Bacteria</taxon>
        <taxon>Pseudomonadati</taxon>
        <taxon>Pseudomonadota</taxon>
        <taxon>Alphaproteobacteria</taxon>
        <taxon>Hyphomicrobiales</taxon>
        <taxon>Methylopilaceae</taxon>
        <taxon>Methylopila</taxon>
    </lineage>
</organism>
<dbReference type="Gene3D" id="3.40.1640.10">
    <property type="entry name" value="PSTPO5379-like"/>
    <property type="match status" value="1"/>
</dbReference>
<evidence type="ECO:0000313" key="4">
    <source>
        <dbReference type="EMBL" id="GLK54772.1"/>
    </source>
</evidence>
<proteinExistence type="inferred from homology"/>
<evidence type="ECO:0000313" key="6">
    <source>
        <dbReference type="Proteomes" id="UP000758856"/>
    </source>
</evidence>